<reference evidence="2 3" key="1">
    <citation type="submission" date="2016-11" db="EMBL/GenBank/DDBJ databases">
        <authorList>
            <person name="Jaros S."/>
            <person name="Januszkiewicz K."/>
            <person name="Wedrychowicz H."/>
        </authorList>
    </citation>
    <scope>NUCLEOTIDE SEQUENCE [LARGE SCALE GENOMIC DNA]</scope>
    <source>
        <strain evidence="2 3">DSM 14916</strain>
    </source>
</reference>
<keyword evidence="3" id="KW-1185">Reference proteome</keyword>
<dbReference type="Proteomes" id="UP000184387">
    <property type="component" value="Unassembled WGS sequence"/>
</dbReference>
<accession>A0A1M6SRA2</accession>
<dbReference type="Pfam" id="PF12762">
    <property type="entry name" value="DDE_Tnp_IS1595"/>
    <property type="match status" value="1"/>
</dbReference>
<organism evidence="2 3">
    <name type="scientific">Muricoccus roseus</name>
    <dbReference type="NCBI Taxonomy" id="198092"/>
    <lineage>
        <taxon>Bacteria</taxon>
        <taxon>Pseudomonadati</taxon>
        <taxon>Pseudomonadota</taxon>
        <taxon>Alphaproteobacteria</taxon>
        <taxon>Acetobacterales</taxon>
        <taxon>Roseomonadaceae</taxon>
        <taxon>Muricoccus</taxon>
    </lineage>
</organism>
<evidence type="ECO:0000313" key="2">
    <source>
        <dbReference type="EMBL" id="SHK47118.1"/>
    </source>
</evidence>
<protein>
    <submittedName>
        <fullName evidence="2">ISXO2-like transposase domain-containing protein</fullName>
    </submittedName>
</protein>
<dbReference type="STRING" id="198092.SAMN02745194_04987"/>
<dbReference type="EMBL" id="FQZF01000059">
    <property type="protein sequence ID" value="SHK47118.1"/>
    <property type="molecule type" value="Genomic_DNA"/>
</dbReference>
<feature type="domain" description="ISXO2-like transposase" evidence="1">
    <location>
        <begin position="4"/>
        <end position="92"/>
    </location>
</feature>
<dbReference type="InterPro" id="IPR024445">
    <property type="entry name" value="Tnp_ISXO2-like"/>
</dbReference>
<proteinExistence type="predicted"/>
<sequence>MAREADGVALARQHIAPGSVIHADEAGGWDVLHAFYNLRRINHSVAFSLNAACTNQADSYFARLRRAEWGQHYHISGRYLAAYAGEIAWREDTRRQPNGVLRQRATGAALRYPVSRVWAGYWQRG</sequence>
<evidence type="ECO:0000313" key="3">
    <source>
        <dbReference type="Proteomes" id="UP000184387"/>
    </source>
</evidence>
<dbReference type="AlphaFoldDB" id="A0A1M6SRA2"/>
<dbReference type="SMART" id="SM01126">
    <property type="entry name" value="DDE_Tnp_IS1595"/>
    <property type="match status" value="1"/>
</dbReference>
<name>A0A1M6SRA2_9PROT</name>
<evidence type="ECO:0000259" key="1">
    <source>
        <dbReference type="SMART" id="SM01126"/>
    </source>
</evidence>
<gene>
    <name evidence="2" type="ORF">SAMN02745194_04987</name>
</gene>